<feature type="transmembrane region" description="Helical" evidence="5">
    <location>
        <begin position="181"/>
        <end position="204"/>
    </location>
</feature>
<evidence type="ECO:0000256" key="2">
    <source>
        <dbReference type="ARBA" id="ARBA00022692"/>
    </source>
</evidence>
<dbReference type="Pfam" id="PF04193">
    <property type="entry name" value="PQ-loop"/>
    <property type="match status" value="1"/>
</dbReference>
<protein>
    <submittedName>
        <fullName evidence="6">Uncharacterized protein</fullName>
    </submittedName>
</protein>
<dbReference type="InterPro" id="IPR006603">
    <property type="entry name" value="PQ-loop_rpt"/>
</dbReference>
<sequence>MGSITIIIRAILLFLSLVSFIPQYRLIRSKRDCSGISLSYVLFNLIAFTEQFALGLHFILESFDGGDSVIHIKPTVGDWLNLCQHTLVWICYLVLFILCLSCQPERPGQKYTVSAIYVSFLLISVAPVIFELSYITEQDIRWVMAFFSHYHTIYINPIVTIICFASLFPQARETLSRPSPGTLSITGLAIQAVIFAVVALYWPWRITPSREHLELPPLRRFITWYQLDGWATVDNTVFAFVQAVLLWIAVRRRSVVQAVTTDETTPLLQD</sequence>
<feature type="transmembrane region" description="Helical" evidence="5">
    <location>
        <begin position="224"/>
        <end position="248"/>
    </location>
</feature>
<organism evidence="6 7">
    <name type="scientific">Oidiodendron maius (strain Zn)</name>
    <dbReference type="NCBI Taxonomy" id="913774"/>
    <lineage>
        <taxon>Eukaryota</taxon>
        <taxon>Fungi</taxon>
        <taxon>Dikarya</taxon>
        <taxon>Ascomycota</taxon>
        <taxon>Pezizomycotina</taxon>
        <taxon>Leotiomycetes</taxon>
        <taxon>Leotiomycetes incertae sedis</taxon>
        <taxon>Myxotrichaceae</taxon>
        <taxon>Oidiodendron</taxon>
    </lineage>
</organism>
<dbReference type="STRING" id="913774.A0A0C3GSG3"/>
<dbReference type="HOGENOM" id="CLU_090738_0_0_1"/>
<evidence type="ECO:0000256" key="5">
    <source>
        <dbReference type="SAM" id="Phobius"/>
    </source>
</evidence>
<proteinExistence type="predicted"/>
<dbReference type="SMART" id="SM00679">
    <property type="entry name" value="CTNS"/>
    <property type="match status" value="1"/>
</dbReference>
<feature type="transmembrane region" description="Helical" evidence="5">
    <location>
        <begin position="111"/>
        <end position="130"/>
    </location>
</feature>
<evidence type="ECO:0000313" key="7">
    <source>
        <dbReference type="Proteomes" id="UP000054321"/>
    </source>
</evidence>
<accession>A0A0C3GSG3</accession>
<dbReference type="InParanoid" id="A0A0C3GSG3"/>
<feature type="transmembrane region" description="Helical" evidence="5">
    <location>
        <begin position="79"/>
        <end position="99"/>
    </location>
</feature>
<dbReference type="GO" id="GO:0016020">
    <property type="term" value="C:membrane"/>
    <property type="evidence" value="ECO:0007669"/>
    <property type="project" value="UniProtKB-SubCell"/>
</dbReference>
<reference evidence="7" key="2">
    <citation type="submission" date="2015-01" db="EMBL/GenBank/DDBJ databases">
        <title>Evolutionary Origins and Diversification of the Mycorrhizal Mutualists.</title>
        <authorList>
            <consortium name="DOE Joint Genome Institute"/>
            <consortium name="Mycorrhizal Genomics Consortium"/>
            <person name="Kohler A."/>
            <person name="Kuo A."/>
            <person name="Nagy L.G."/>
            <person name="Floudas D."/>
            <person name="Copeland A."/>
            <person name="Barry K.W."/>
            <person name="Cichocki N."/>
            <person name="Veneault-Fourrey C."/>
            <person name="LaButti K."/>
            <person name="Lindquist E.A."/>
            <person name="Lipzen A."/>
            <person name="Lundell T."/>
            <person name="Morin E."/>
            <person name="Murat C."/>
            <person name="Riley R."/>
            <person name="Ohm R."/>
            <person name="Sun H."/>
            <person name="Tunlid A."/>
            <person name="Henrissat B."/>
            <person name="Grigoriev I.V."/>
            <person name="Hibbett D.S."/>
            <person name="Martin F."/>
        </authorList>
    </citation>
    <scope>NUCLEOTIDE SEQUENCE [LARGE SCALE GENOMIC DNA]</scope>
    <source>
        <strain evidence="7">Zn</strain>
    </source>
</reference>
<keyword evidence="2 5" id="KW-0812">Transmembrane</keyword>
<keyword evidence="3 5" id="KW-1133">Transmembrane helix</keyword>
<name>A0A0C3GSG3_OIDMZ</name>
<dbReference type="Proteomes" id="UP000054321">
    <property type="component" value="Unassembled WGS sequence"/>
</dbReference>
<evidence type="ECO:0000256" key="3">
    <source>
        <dbReference type="ARBA" id="ARBA00022989"/>
    </source>
</evidence>
<dbReference type="EMBL" id="KN832891">
    <property type="protein sequence ID" value="KIM94224.1"/>
    <property type="molecule type" value="Genomic_DNA"/>
</dbReference>
<keyword evidence="4 5" id="KW-0472">Membrane</keyword>
<feature type="transmembrane region" description="Helical" evidence="5">
    <location>
        <begin position="38"/>
        <end position="59"/>
    </location>
</feature>
<keyword evidence="7" id="KW-1185">Reference proteome</keyword>
<gene>
    <name evidence="6" type="ORF">OIDMADRAFT_35258</name>
</gene>
<comment type="subcellular location">
    <subcellularLocation>
        <location evidence="1">Membrane</location>
        <topology evidence="1">Multi-pass membrane protein</topology>
    </subcellularLocation>
</comment>
<feature type="transmembrane region" description="Helical" evidence="5">
    <location>
        <begin position="6"/>
        <end position="26"/>
    </location>
</feature>
<evidence type="ECO:0000256" key="4">
    <source>
        <dbReference type="ARBA" id="ARBA00023136"/>
    </source>
</evidence>
<evidence type="ECO:0000313" key="6">
    <source>
        <dbReference type="EMBL" id="KIM94224.1"/>
    </source>
</evidence>
<reference evidence="6 7" key="1">
    <citation type="submission" date="2014-04" db="EMBL/GenBank/DDBJ databases">
        <authorList>
            <consortium name="DOE Joint Genome Institute"/>
            <person name="Kuo A."/>
            <person name="Martino E."/>
            <person name="Perotto S."/>
            <person name="Kohler A."/>
            <person name="Nagy L.G."/>
            <person name="Floudas D."/>
            <person name="Copeland A."/>
            <person name="Barry K.W."/>
            <person name="Cichocki N."/>
            <person name="Veneault-Fourrey C."/>
            <person name="LaButti K."/>
            <person name="Lindquist E.A."/>
            <person name="Lipzen A."/>
            <person name="Lundell T."/>
            <person name="Morin E."/>
            <person name="Murat C."/>
            <person name="Sun H."/>
            <person name="Tunlid A."/>
            <person name="Henrissat B."/>
            <person name="Grigoriev I.V."/>
            <person name="Hibbett D.S."/>
            <person name="Martin F."/>
            <person name="Nordberg H.P."/>
            <person name="Cantor M.N."/>
            <person name="Hua S.X."/>
        </authorList>
    </citation>
    <scope>NUCLEOTIDE SEQUENCE [LARGE SCALE GENOMIC DNA]</scope>
    <source>
        <strain evidence="6 7">Zn</strain>
    </source>
</reference>
<evidence type="ECO:0000256" key="1">
    <source>
        <dbReference type="ARBA" id="ARBA00004141"/>
    </source>
</evidence>
<dbReference type="OrthoDB" id="5139341at2759"/>
<dbReference type="AlphaFoldDB" id="A0A0C3GSG3"/>
<feature type="transmembrane region" description="Helical" evidence="5">
    <location>
        <begin position="150"/>
        <end position="169"/>
    </location>
</feature>